<evidence type="ECO:0000313" key="1">
    <source>
        <dbReference type="EMBL" id="CAD9427090.1"/>
    </source>
</evidence>
<dbReference type="AlphaFoldDB" id="A0A7S2CIL9"/>
<accession>A0A7S2CIL9</accession>
<reference evidence="1" key="1">
    <citation type="submission" date="2021-01" db="EMBL/GenBank/DDBJ databases">
        <authorList>
            <person name="Corre E."/>
            <person name="Pelletier E."/>
            <person name="Niang G."/>
            <person name="Scheremetjew M."/>
            <person name="Finn R."/>
            <person name="Kale V."/>
            <person name="Holt S."/>
            <person name="Cochrane G."/>
            <person name="Meng A."/>
            <person name="Brown T."/>
            <person name="Cohen L."/>
        </authorList>
    </citation>
    <scope>NUCLEOTIDE SEQUENCE</scope>
    <source>
        <strain evidence="1">CCMP1381</strain>
    </source>
</reference>
<sequence length="176" mass="19634">MSQYNITRKIEPKLKFVRYLCGGGAIAHDLVTNHPRVLLSSFGVLGRVCFLHRNVQSCLEEEGMGAKQANEAVAIDAMKVKLYLRGIMESRTKFFALHNPEYHNFLQGTLREASATGRLIPDMVIPPSKLRSITETDDRALTKGSLVDLLDTATTVELEQVHGRYLEACMVSRDAV</sequence>
<organism evidence="1">
    <name type="scientific">Octactis speculum</name>
    <dbReference type="NCBI Taxonomy" id="3111310"/>
    <lineage>
        <taxon>Eukaryota</taxon>
        <taxon>Sar</taxon>
        <taxon>Stramenopiles</taxon>
        <taxon>Ochrophyta</taxon>
        <taxon>Dictyochophyceae</taxon>
        <taxon>Dictyochales</taxon>
        <taxon>Dictyochaceae</taxon>
        <taxon>Octactis</taxon>
    </lineage>
</organism>
<protein>
    <submittedName>
        <fullName evidence="1">Uncharacterized protein</fullName>
    </submittedName>
</protein>
<dbReference type="EMBL" id="HBGS01029594">
    <property type="protein sequence ID" value="CAD9427090.1"/>
    <property type="molecule type" value="Transcribed_RNA"/>
</dbReference>
<gene>
    <name evidence="1" type="ORF">DSPE1174_LOCUS15069</name>
</gene>
<proteinExistence type="predicted"/>
<name>A0A7S2CIL9_9STRA</name>